<evidence type="ECO:0000313" key="2">
    <source>
        <dbReference type="EMBL" id="TQL59363.1"/>
    </source>
</evidence>
<evidence type="ECO:0000313" key="3">
    <source>
        <dbReference type="Proteomes" id="UP000319514"/>
    </source>
</evidence>
<dbReference type="GO" id="GO:0047444">
    <property type="term" value="F:N-acylneuraminate-9-phosphate synthase activity"/>
    <property type="evidence" value="ECO:0007669"/>
    <property type="project" value="TreeGrafter"/>
</dbReference>
<dbReference type="SUPFAM" id="SSF51569">
    <property type="entry name" value="Aldolase"/>
    <property type="match status" value="1"/>
</dbReference>
<dbReference type="Proteomes" id="UP000319514">
    <property type="component" value="Unassembled WGS sequence"/>
</dbReference>
<dbReference type="AlphaFoldDB" id="A0A542ZG96"/>
<dbReference type="InterPro" id="IPR051690">
    <property type="entry name" value="PseI-like"/>
</dbReference>
<dbReference type="GO" id="GO:0016051">
    <property type="term" value="P:carbohydrate biosynthetic process"/>
    <property type="evidence" value="ECO:0007669"/>
    <property type="project" value="InterPro"/>
</dbReference>
<dbReference type="Pfam" id="PF08666">
    <property type="entry name" value="SAF"/>
    <property type="match status" value="1"/>
</dbReference>
<dbReference type="InterPro" id="IPR013132">
    <property type="entry name" value="PseI/NeuA/B-like_N"/>
</dbReference>
<dbReference type="Pfam" id="PF03102">
    <property type="entry name" value="NeuB"/>
    <property type="match status" value="1"/>
</dbReference>
<proteinExistence type="predicted"/>
<evidence type="ECO:0000259" key="1">
    <source>
        <dbReference type="PROSITE" id="PS50844"/>
    </source>
</evidence>
<dbReference type="InterPro" id="IPR006190">
    <property type="entry name" value="SAF_AFP_Neu5Ac"/>
</dbReference>
<protein>
    <submittedName>
        <fullName evidence="2">N-acetylneuraminate synthase</fullName>
    </submittedName>
</protein>
<dbReference type="InterPro" id="IPR036732">
    <property type="entry name" value="AFP_Neu5c_C_sf"/>
</dbReference>
<dbReference type="CDD" id="cd11615">
    <property type="entry name" value="SAF_NeuB_like"/>
    <property type="match status" value="1"/>
</dbReference>
<dbReference type="InterPro" id="IPR013785">
    <property type="entry name" value="Aldolase_TIM"/>
</dbReference>
<dbReference type="InterPro" id="IPR013974">
    <property type="entry name" value="SAF"/>
</dbReference>
<accession>A0A542ZG96</accession>
<name>A0A542ZG96_9MICO</name>
<dbReference type="PANTHER" id="PTHR42966:SF2">
    <property type="entry name" value="PSEUDAMINIC ACID SYNTHASE"/>
    <property type="match status" value="1"/>
</dbReference>
<dbReference type="EMBL" id="VFOQ01000001">
    <property type="protein sequence ID" value="TQL59363.1"/>
    <property type="molecule type" value="Genomic_DNA"/>
</dbReference>
<gene>
    <name evidence="2" type="ORF">FB474_0717</name>
</gene>
<dbReference type="InterPro" id="IPR020030">
    <property type="entry name" value="Pseudaminic_synth_PseI"/>
</dbReference>
<dbReference type="Gene3D" id="3.90.1210.10">
    <property type="entry name" value="Antifreeze-like/N-acetylneuraminic acid synthase C-terminal domain"/>
    <property type="match status" value="1"/>
</dbReference>
<dbReference type="PANTHER" id="PTHR42966">
    <property type="entry name" value="N-ACETYLNEURAMINATE SYNTHASE"/>
    <property type="match status" value="1"/>
</dbReference>
<dbReference type="RefSeq" id="WP_246092028.1">
    <property type="nucleotide sequence ID" value="NZ_BAAAKX010000013.1"/>
</dbReference>
<keyword evidence="3" id="KW-1185">Reference proteome</keyword>
<dbReference type="PROSITE" id="PS50844">
    <property type="entry name" value="AFP_LIKE"/>
    <property type="match status" value="1"/>
</dbReference>
<organism evidence="2 3">
    <name type="scientific">Oryzihumus leptocrescens</name>
    <dbReference type="NCBI Taxonomy" id="297536"/>
    <lineage>
        <taxon>Bacteria</taxon>
        <taxon>Bacillati</taxon>
        <taxon>Actinomycetota</taxon>
        <taxon>Actinomycetes</taxon>
        <taxon>Micrococcales</taxon>
        <taxon>Intrasporangiaceae</taxon>
        <taxon>Oryzihumus</taxon>
    </lineage>
</organism>
<feature type="domain" description="AFP-like" evidence="1">
    <location>
        <begin position="298"/>
        <end position="353"/>
    </location>
</feature>
<dbReference type="Gene3D" id="3.20.20.70">
    <property type="entry name" value="Aldolase class I"/>
    <property type="match status" value="1"/>
</dbReference>
<dbReference type="InterPro" id="IPR057736">
    <property type="entry name" value="SAF_PseI/NeuA/NeuB"/>
</dbReference>
<dbReference type="NCBIfam" id="TIGR03586">
    <property type="entry name" value="PseI"/>
    <property type="match status" value="1"/>
</dbReference>
<comment type="caution">
    <text evidence="2">The sequence shown here is derived from an EMBL/GenBank/DDBJ whole genome shotgun (WGS) entry which is preliminary data.</text>
</comment>
<dbReference type="SUPFAM" id="SSF51269">
    <property type="entry name" value="AFP III-like domain"/>
    <property type="match status" value="1"/>
</dbReference>
<dbReference type="SMART" id="SM00858">
    <property type="entry name" value="SAF"/>
    <property type="match status" value="1"/>
</dbReference>
<reference evidence="2 3" key="1">
    <citation type="submission" date="2019-06" db="EMBL/GenBank/DDBJ databases">
        <title>Sequencing the genomes of 1000 actinobacteria strains.</title>
        <authorList>
            <person name="Klenk H.-P."/>
        </authorList>
    </citation>
    <scope>NUCLEOTIDE SEQUENCE [LARGE SCALE GENOMIC DNA]</scope>
    <source>
        <strain evidence="2 3">DSM 18082</strain>
    </source>
</reference>
<sequence length="353" mass="38148">MSHYPSVTIGEHVVSRDQPAFVIAEMSGNHNGDLDRALAIVDAVADSGAQALKIQTYTPDTITIDVDKPAFRITDGHGLWGGRNLYQLYQEAHTPWEWHKPIFDRAREKGLLPFSSPFDPTAIEFLEDLGVEVYKTASAEIVDLPLIREIASTGKPIIMSTGMATLREIDAAVSAARDGGCRELILLACTASYPAAPEEAHLANISMFEQAFGVPVGLSDHTRGIGVSVAAVALGAVAIEKHVTLDRADGGVDSEFSLNPDELTLLTREVEAARLASTSPAKVGPTDSEREVLRLRRSLYVVEDVRAGDKVTRENVRSIRPSGGLPTEQIELVLGRTFAEDVARGTALTWDII</sequence>